<reference evidence="2" key="1">
    <citation type="journal article" date="2019" name="Int. J. Syst. Evol. Microbiol.">
        <title>The Global Catalogue of Microorganisms (GCM) 10K type strain sequencing project: providing services to taxonomists for standard genome sequencing and annotation.</title>
        <authorList>
            <consortium name="The Broad Institute Genomics Platform"/>
            <consortium name="The Broad Institute Genome Sequencing Center for Infectious Disease"/>
            <person name="Wu L."/>
            <person name="Ma J."/>
        </authorList>
    </citation>
    <scope>NUCLEOTIDE SEQUENCE [LARGE SCALE GENOMIC DNA]</scope>
    <source>
        <strain evidence="2">CCM 7941</strain>
    </source>
</reference>
<evidence type="ECO:0000313" key="1">
    <source>
        <dbReference type="EMBL" id="MFC3266907.1"/>
    </source>
</evidence>
<dbReference type="Gene3D" id="3.40.50.150">
    <property type="entry name" value="Vaccinia Virus protein VP39"/>
    <property type="match status" value="1"/>
</dbReference>
<sequence>MQDTRAPIATAARKVKLGGATVMVCDDKPTFWARVEAGAWEPGSLAAIARHARPGTQFLDLGAWVGPTCLHAAALGADCVAVEADPAALAELRANLAANPELAARVTVIAAAVSAAAEPVTMAARRKPGDSMSSALLAQAAAAGGRAVWRAPAVTPAQLAARLDPARPLMVKLDIEGGEFALLPHMAPLLMRPATGGAATLLLVSFHPGILAESGAGPDETRRRMEAALAPLVGWRSAAIAAGGPCPATPCAAEIIAGRQPDAWLFARP</sequence>
<dbReference type="NCBIfam" id="TIGR01444">
    <property type="entry name" value="fkbM_fam"/>
    <property type="match status" value="1"/>
</dbReference>
<dbReference type="InterPro" id="IPR052514">
    <property type="entry name" value="SAM-dependent_MTase"/>
</dbReference>
<protein>
    <submittedName>
        <fullName evidence="1">FkbM family methyltransferase</fullName>
    </submittedName>
</protein>
<dbReference type="PANTHER" id="PTHR34203">
    <property type="entry name" value="METHYLTRANSFERASE, FKBM FAMILY PROTEIN"/>
    <property type="match status" value="1"/>
</dbReference>
<keyword evidence="1" id="KW-0489">Methyltransferase</keyword>
<dbReference type="InterPro" id="IPR029063">
    <property type="entry name" value="SAM-dependent_MTases_sf"/>
</dbReference>
<dbReference type="GO" id="GO:0032259">
    <property type="term" value="P:methylation"/>
    <property type="evidence" value="ECO:0007669"/>
    <property type="project" value="UniProtKB-KW"/>
</dbReference>
<dbReference type="InterPro" id="IPR006342">
    <property type="entry name" value="FkbM_mtfrase"/>
</dbReference>
<dbReference type="Proteomes" id="UP001595536">
    <property type="component" value="Unassembled WGS sequence"/>
</dbReference>
<dbReference type="SUPFAM" id="SSF53335">
    <property type="entry name" value="S-adenosyl-L-methionine-dependent methyltransferases"/>
    <property type="match status" value="1"/>
</dbReference>
<keyword evidence="2" id="KW-1185">Reference proteome</keyword>
<keyword evidence="1" id="KW-0808">Transferase</keyword>
<organism evidence="1 2">
    <name type="scientific">Camelimonas abortus</name>
    <dbReference type="NCBI Taxonomy" id="1017184"/>
    <lineage>
        <taxon>Bacteria</taxon>
        <taxon>Pseudomonadati</taxon>
        <taxon>Pseudomonadota</taxon>
        <taxon>Alphaproteobacteria</taxon>
        <taxon>Hyphomicrobiales</taxon>
        <taxon>Chelatococcaceae</taxon>
        <taxon>Camelimonas</taxon>
    </lineage>
</organism>
<evidence type="ECO:0000313" key="2">
    <source>
        <dbReference type="Proteomes" id="UP001595536"/>
    </source>
</evidence>
<name>A0ABV7LH76_9HYPH</name>
<dbReference type="RefSeq" id="WP_376830079.1">
    <property type="nucleotide sequence ID" value="NZ_JBHLWR010000006.1"/>
</dbReference>
<dbReference type="EMBL" id="JBHRUV010000062">
    <property type="protein sequence ID" value="MFC3266907.1"/>
    <property type="molecule type" value="Genomic_DNA"/>
</dbReference>
<comment type="caution">
    <text evidence="1">The sequence shown here is derived from an EMBL/GenBank/DDBJ whole genome shotgun (WGS) entry which is preliminary data.</text>
</comment>
<gene>
    <name evidence="1" type="ORF">ACFOEX_11185</name>
</gene>
<dbReference type="PANTHER" id="PTHR34203:SF15">
    <property type="entry name" value="SLL1173 PROTEIN"/>
    <property type="match status" value="1"/>
</dbReference>
<accession>A0ABV7LH76</accession>
<dbReference type="GO" id="GO:0008168">
    <property type="term" value="F:methyltransferase activity"/>
    <property type="evidence" value="ECO:0007669"/>
    <property type="project" value="UniProtKB-KW"/>
</dbReference>
<proteinExistence type="predicted"/>